<evidence type="ECO:0000256" key="1">
    <source>
        <dbReference type="SAM" id="MobiDB-lite"/>
    </source>
</evidence>
<reference evidence="2 3" key="1">
    <citation type="submission" date="2015-01" db="EMBL/GenBank/DDBJ databases">
        <title>The Genome Sequence of Capronia semiimmersa CBS27337.</title>
        <authorList>
            <consortium name="The Broad Institute Genomics Platform"/>
            <person name="Cuomo C."/>
            <person name="de Hoog S."/>
            <person name="Gorbushina A."/>
            <person name="Stielow B."/>
            <person name="Teixiera M."/>
            <person name="Abouelleil A."/>
            <person name="Chapman S.B."/>
            <person name="Priest M."/>
            <person name="Young S.K."/>
            <person name="Wortman J."/>
            <person name="Nusbaum C."/>
            <person name="Birren B."/>
        </authorList>
    </citation>
    <scope>NUCLEOTIDE SEQUENCE [LARGE SCALE GENOMIC DNA]</scope>
    <source>
        <strain evidence="2 3">CBS 27337</strain>
    </source>
</reference>
<organism evidence="2 3">
    <name type="scientific">Phialophora macrospora</name>
    <dbReference type="NCBI Taxonomy" id="1851006"/>
    <lineage>
        <taxon>Eukaryota</taxon>
        <taxon>Fungi</taxon>
        <taxon>Dikarya</taxon>
        <taxon>Ascomycota</taxon>
        <taxon>Pezizomycotina</taxon>
        <taxon>Eurotiomycetes</taxon>
        <taxon>Chaetothyriomycetidae</taxon>
        <taxon>Chaetothyriales</taxon>
        <taxon>Herpotrichiellaceae</taxon>
        <taxon>Phialophora</taxon>
    </lineage>
</organism>
<dbReference type="HOGENOM" id="CLU_568581_0_0_1"/>
<evidence type="ECO:0000313" key="3">
    <source>
        <dbReference type="Proteomes" id="UP000054266"/>
    </source>
</evidence>
<dbReference type="EMBL" id="KN846956">
    <property type="protein sequence ID" value="KIW74008.1"/>
    <property type="molecule type" value="Genomic_DNA"/>
</dbReference>
<dbReference type="Proteomes" id="UP000054266">
    <property type="component" value="Unassembled WGS sequence"/>
</dbReference>
<feature type="region of interest" description="Disordered" evidence="1">
    <location>
        <begin position="353"/>
        <end position="446"/>
    </location>
</feature>
<evidence type="ECO:0000313" key="2">
    <source>
        <dbReference type="EMBL" id="KIW74008.1"/>
    </source>
</evidence>
<gene>
    <name evidence="2" type="ORF">PV04_02079</name>
</gene>
<feature type="compositionally biased region" description="Low complexity" evidence="1">
    <location>
        <begin position="437"/>
        <end position="446"/>
    </location>
</feature>
<protein>
    <submittedName>
        <fullName evidence="2">Uncharacterized protein</fullName>
    </submittedName>
</protein>
<dbReference type="AlphaFoldDB" id="A0A0D2FZT4"/>
<proteinExistence type="predicted"/>
<keyword evidence="3" id="KW-1185">Reference proteome</keyword>
<accession>A0A0D2FZT4</accession>
<sequence>MPDEHWRAEIHETALLLAAVASGDRSRVVKQLTDYLLAKDGGNQDPDEAPEEEHGHYEEYEGYVETYAEDGDQYVYENDDYQHDGGYNNEYEAEDYAGADDGYQGEAYMSGAYNEVDEGDDAYHREAYTEDYDYDNNYNPTTYARQDPSGADAYKTGSHAGSGDGYDENSWYQDQQYDPTYYEQDVNAYDGQNDQEWNGEGGQYPGQNGAMSYGGGEWSQEADYGLRSDDQIQVVDEVDNARAEQLDADEMYPYPQEDTYGTEDPGYTEEQENPESTALYREIQVYPDPNDPSPVYAPLPIERQRSQRQQPYPDDDRLPYIITPEPPPEYSELPHEVASRTPIGMTPVQAPELESRGVGGNVNGAYMQAPRPYDNGAGARGPAEDDDEDAAWEDERCREDEEVLSPASPGSGDLQFNPLSRIYAGPRLAMPMPPMAPSRFRSSWEQ</sequence>
<name>A0A0D2FZT4_9EURO</name>
<feature type="region of interest" description="Disordered" evidence="1">
    <location>
        <begin position="123"/>
        <end position="335"/>
    </location>
</feature>
<dbReference type="STRING" id="5601.A0A0D2FZT4"/>